<keyword evidence="1" id="KW-0805">Transcription regulation</keyword>
<dbReference type="SUPFAM" id="SSF46785">
    <property type="entry name" value="Winged helix' DNA-binding domain"/>
    <property type="match status" value="1"/>
</dbReference>
<sequence>MGTQFLQPRALCEAIADRVRERILCYDLKPGEAVNEGELAQAYGVSRTPVREALKLLHHEGLLTAHPRRGMTVTVLSEPQLAEAVQLHHLLCAYAHQHGVPSVAASWNSMLNRMLEMTERRLQLGYGPEFRHRLQAIPSQ</sequence>
<organism evidence="5 6">
    <name type="scientific">Giesbergeria anulus</name>
    <dbReference type="NCBI Taxonomy" id="180197"/>
    <lineage>
        <taxon>Bacteria</taxon>
        <taxon>Pseudomonadati</taxon>
        <taxon>Pseudomonadota</taxon>
        <taxon>Betaproteobacteria</taxon>
        <taxon>Burkholderiales</taxon>
        <taxon>Comamonadaceae</taxon>
        <taxon>Giesbergeria</taxon>
    </lineage>
</organism>
<evidence type="ECO:0000256" key="2">
    <source>
        <dbReference type="ARBA" id="ARBA00023125"/>
    </source>
</evidence>
<accession>A0A1H9HH56</accession>
<dbReference type="EMBL" id="FOGD01000002">
    <property type="protein sequence ID" value="SEQ61693.1"/>
    <property type="molecule type" value="Genomic_DNA"/>
</dbReference>
<dbReference type="InterPro" id="IPR036390">
    <property type="entry name" value="WH_DNA-bd_sf"/>
</dbReference>
<gene>
    <name evidence="5" type="ORF">SAMN02982919_00811</name>
</gene>
<protein>
    <submittedName>
        <fullName evidence="5">Regulatory protein, gntR family</fullName>
    </submittedName>
</protein>
<keyword evidence="3" id="KW-0804">Transcription</keyword>
<evidence type="ECO:0000259" key="4">
    <source>
        <dbReference type="PROSITE" id="PS50949"/>
    </source>
</evidence>
<dbReference type="PRINTS" id="PR00035">
    <property type="entry name" value="HTHGNTR"/>
</dbReference>
<name>A0A1H9HH56_9BURK</name>
<dbReference type="Gene3D" id="1.10.10.10">
    <property type="entry name" value="Winged helix-like DNA-binding domain superfamily/Winged helix DNA-binding domain"/>
    <property type="match status" value="1"/>
</dbReference>
<dbReference type="GO" id="GO:0003700">
    <property type="term" value="F:DNA-binding transcription factor activity"/>
    <property type="evidence" value="ECO:0007669"/>
    <property type="project" value="InterPro"/>
</dbReference>
<keyword evidence="6" id="KW-1185">Reference proteome</keyword>
<dbReference type="CDD" id="cd07377">
    <property type="entry name" value="WHTH_GntR"/>
    <property type="match status" value="1"/>
</dbReference>
<dbReference type="RefSeq" id="WP_091453280.1">
    <property type="nucleotide sequence ID" value="NZ_FOGD01000002.1"/>
</dbReference>
<evidence type="ECO:0000313" key="6">
    <source>
        <dbReference type="Proteomes" id="UP000199766"/>
    </source>
</evidence>
<feature type="domain" description="HTH gntR-type" evidence="4">
    <location>
        <begin position="9"/>
        <end position="76"/>
    </location>
</feature>
<dbReference type="PANTHER" id="PTHR43537">
    <property type="entry name" value="TRANSCRIPTIONAL REGULATOR, GNTR FAMILY"/>
    <property type="match status" value="1"/>
</dbReference>
<evidence type="ECO:0000313" key="5">
    <source>
        <dbReference type="EMBL" id="SEQ61693.1"/>
    </source>
</evidence>
<dbReference type="OrthoDB" id="9799812at2"/>
<dbReference type="Pfam" id="PF00392">
    <property type="entry name" value="GntR"/>
    <property type="match status" value="1"/>
</dbReference>
<dbReference type="PROSITE" id="PS50949">
    <property type="entry name" value="HTH_GNTR"/>
    <property type="match status" value="1"/>
</dbReference>
<dbReference type="InterPro" id="IPR000524">
    <property type="entry name" value="Tscrpt_reg_HTH_GntR"/>
</dbReference>
<evidence type="ECO:0000256" key="3">
    <source>
        <dbReference type="ARBA" id="ARBA00023163"/>
    </source>
</evidence>
<dbReference type="Proteomes" id="UP000199766">
    <property type="component" value="Unassembled WGS sequence"/>
</dbReference>
<evidence type="ECO:0000256" key="1">
    <source>
        <dbReference type="ARBA" id="ARBA00023015"/>
    </source>
</evidence>
<dbReference type="SMART" id="SM00345">
    <property type="entry name" value="HTH_GNTR"/>
    <property type="match status" value="1"/>
</dbReference>
<dbReference type="STRING" id="180197.SAMN02982919_00811"/>
<reference evidence="5 6" key="1">
    <citation type="submission" date="2016-10" db="EMBL/GenBank/DDBJ databases">
        <authorList>
            <person name="de Groot N.N."/>
        </authorList>
    </citation>
    <scope>NUCLEOTIDE SEQUENCE [LARGE SCALE GENOMIC DNA]</scope>
    <source>
        <strain evidence="5 6">ATCC 35958</strain>
    </source>
</reference>
<dbReference type="InterPro" id="IPR036388">
    <property type="entry name" value="WH-like_DNA-bd_sf"/>
</dbReference>
<dbReference type="AlphaFoldDB" id="A0A1H9HH56"/>
<proteinExistence type="predicted"/>
<dbReference type="GO" id="GO:0003677">
    <property type="term" value="F:DNA binding"/>
    <property type="evidence" value="ECO:0007669"/>
    <property type="project" value="UniProtKB-KW"/>
</dbReference>
<keyword evidence="2" id="KW-0238">DNA-binding</keyword>
<dbReference type="PANTHER" id="PTHR43537:SF5">
    <property type="entry name" value="UXU OPERON TRANSCRIPTIONAL REGULATOR"/>
    <property type="match status" value="1"/>
</dbReference>